<keyword evidence="6" id="KW-0479">Metal-binding</keyword>
<keyword evidence="10" id="KW-1133">Transmembrane helix</keyword>
<evidence type="ECO:0000313" key="15">
    <source>
        <dbReference type="Proteomes" id="UP001143705"/>
    </source>
</evidence>
<dbReference type="Gene3D" id="1.10.620.20">
    <property type="entry name" value="Ribonucleotide Reductase, subunit A"/>
    <property type="match status" value="1"/>
</dbReference>
<evidence type="ECO:0000256" key="2">
    <source>
        <dbReference type="ARBA" id="ARBA00009303"/>
    </source>
</evidence>
<keyword evidence="12" id="KW-0408">Iron</keyword>
<name>A0A7S9VM25_9ALPH</name>
<dbReference type="Pfam" id="PF00268">
    <property type="entry name" value="Ribonuc_red_sm"/>
    <property type="match status" value="1"/>
</dbReference>
<dbReference type="InterPro" id="IPR030475">
    <property type="entry name" value="RNR_small_AS"/>
</dbReference>
<keyword evidence="7" id="KW-1043">Host membrane</keyword>
<evidence type="ECO:0000256" key="3">
    <source>
        <dbReference type="ARBA" id="ARBA00012274"/>
    </source>
</evidence>
<keyword evidence="9" id="KW-1272">Viral reactivation from latency</keyword>
<dbReference type="Proteomes" id="UP001143705">
    <property type="component" value="Segment"/>
</dbReference>
<dbReference type="PANTHER" id="PTHR23409">
    <property type="entry name" value="RIBONUCLEOSIDE-DIPHOSPHATE REDUCTASE SMALL CHAIN"/>
    <property type="match status" value="1"/>
</dbReference>
<dbReference type="InterPro" id="IPR012348">
    <property type="entry name" value="RNR-like"/>
</dbReference>
<sequence>MSERPLPESARASAYFYSPECPDIDHLRSLSVANRWLETDLVIADDLKDVARLSRGELDFYRFIFAFLSAADDLVNLNLGDLSALFRQKDILHYYIEQESIEVTHSRVYSTIQLLLFKNDAAARAAYVAAVVEDPAIRRKVAWLEAKVRECASVAEKYILIILIEGIFFASSFAAIAYLRTHNLFVVTCQSNDLISRDEAIHTSASCCIYNNYLGAFEKPGADRIFALFAEAVAIECEFLVSHAPRGSHVLDVRAILDYVRYSADRLLGAIRMPPMFHAPPPPPSFPLAFMSAEKHTNFFERRSTAYSGTLVNDL</sequence>
<dbReference type="SUPFAM" id="SSF47240">
    <property type="entry name" value="Ferritin-like"/>
    <property type="match status" value="1"/>
</dbReference>
<evidence type="ECO:0000256" key="12">
    <source>
        <dbReference type="ARBA" id="ARBA00023004"/>
    </source>
</evidence>
<dbReference type="HAMAP" id="MF_04028">
    <property type="entry name" value="HSV_RIR2"/>
    <property type="match status" value="1"/>
</dbReference>
<evidence type="ECO:0000256" key="10">
    <source>
        <dbReference type="ARBA" id="ARBA00022989"/>
    </source>
</evidence>
<reference evidence="14" key="1">
    <citation type="journal article" date="2020" name="Emerg. Infect. Dis.">
        <title>Identification of a Novel alpha-herpesvirus Associated with Ulcerative Stomatitis in Donkeys.</title>
        <authorList>
            <person name="Martella V."/>
            <person name="Lanave G."/>
            <person name="Camero M."/>
            <person name="Larocca V."/>
            <person name="Lorusso E."/>
            <person name="Catella C."/>
            <person name="Capozza P."/>
            <person name="Tempesta M."/>
            <person name="Buonavoglia C."/>
        </authorList>
    </citation>
    <scope>NUCLEOTIDE SEQUENCE</scope>
    <source>
        <strain evidence="14">AsHV/Bari/2011/740</strain>
    </source>
</reference>
<comment type="similarity">
    <text evidence="2">Belongs to the ribonucleoside diphosphate reductase small chain family.</text>
</comment>
<dbReference type="PROSITE" id="PS00368">
    <property type="entry name" value="RIBORED_SMALL"/>
    <property type="match status" value="1"/>
</dbReference>
<dbReference type="GO" id="GO:0019046">
    <property type="term" value="P:release from viral latency"/>
    <property type="evidence" value="ECO:0007669"/>
    <property type="project" value="UniProtKB-KW"/>
</dbReference>
<keyword evidence="15" id="KW-1185">Reference proteome</keyword>
<dbReference type="CDD" id="cd01049">
    <property type="entry name" value="RNRR2"/>
    <property type="match status" value="1"/>
</dbReference>
<dbReference type="PANTHER" id="PTHR23409:SF18">
    <property type="entry name" value="RIBONUCLEOSIDE-DIPHOSPHATE REDUCTASE SUBUNIT M2"/>
    <property type="match status" value="1"/>
</dbReference>
<evidence type="ECO:0000256" key="13">
    <source>
        <dbReference type="ARBA" id="ARBA00023136"/>
    </source>
</evidence>
<protein>
    <recommendedName>
        <fullName evidence="3">ribonucleoside-diphosphate reductase</fullName>
        <ecNumber evidence="3">1.17.4.1</ecNumber>
    </recommendedName>
</protein>
<dbReference type="InterPro" id="IPR000358">
    <property type="entry name" value="RNR_small_fam"/>
</dbReference>
<comment type="cofactor">
    <cofactor evidence="1">
        <name>Fe cation</name>
        <dbReference type="ChEBI" id="CHEBI:24875"/>
    </cofactor>
</comment>
<evidence type="ECO:0000256" key="8">
    <source>
        <dbReference type="ARBA" id="ARBA00022899"/>
    </source>
</evidence>
<evidence type="ECO:0000256" key="6">
    <source>
        <dbReference type="ARBA" id="ARBA00022723"/>
    </source>
</evidence>
<accession>A0A7S9VM25</accession>
<keyword evidence="5" id="KW-0235">DNA replication</keyword>
<evidence type="ECO:0000256" key="11">
    <source>
        <dbReference type="ARBA" id="ARBA00023002"/>
    </source>
</evidence>
<dbReference type="EMBL" id="MT012704">
    <property type="protein sequence ID" value="QPI70131.1"/>
    <property type="molecule type" value="Genomic_DNA"/>
</dbReference>
<dbReference type="GO" id="GO:0009263">
    <property type="term" value="P:deoxyribonucleotide biosynthetic process"/>
    <property type="evidence" value="ECO:0007669"/>
    <property type="project" value="InterPro"/>
</dbReference>
<dbReference type="InterPro" id="IPR009078">
    <property type="entry name" value="Ferritin-like_SF"/>
</dbReference>
<organism evidence="14 15">
    <name type="scientific">Equid herpesvirus 6</name>
    <dbReference type="NCBI Taxonomy" id="173566"/>
    <lineage>
        <taxon>Viruses</taxon>
        <taxon>Duplodnaviria</taxon>
        <taxon>Heunggongvirae</taxon>
        <taxon>Peploviricota</taxon>
        <taxon>Herviviricetes</taxon>
        <taxon>Herpesvirales</taxon>
        <taxon>Orthoherpesviridae</taxon>
        <taxon>Alphaherpesvirinae</taxon>
        <taxon>Varicellovirus</taxon>
    </lineage>
</organism>
<dbReference type="UniPathway" id="UPA00326"/>
<evidence type="ECO:0000313" key="14">
    <source>
        <dbReference type="EMBL" id="QPI70131.1"/>
    </source>
</evidence>
<dbReference type="InterPro" id="IPR033909">
    <property type="entry name" value="RNR_small"/>
</dbReference>
<proteinExistence type="inferred from homology"/>
<dbReference type="InterPro" id="IPR034715">
    <property type="entry name" value="HSV_RIR2"/>
</dbReference>
<dbReference type="GO" id="GO:0004748">
    <property type="term" value="F:ribonucleoside-diphosphate reductase activity, thioredoxin disulfide as acceptor"/>
    <property type="evidence" value="ECO:0007669"/>
    <property type="project" value="UniProtKB-EC"/>
</dbReference>
<evidence type="ECO:0000256" key="7">
    <source>
        <dbReference type="ARBA" id="ARBA00022870"/>
    </source>
</evidence>
<keyword evidence="4" id="KW-0812">Transmembrane</keyword>
<dbReference type="EC" id="1.17.4.1" evidence="3"/>
<keyword evidence="13" id="KW-0472">Membrane</keyword>
<evidence type="ECO:0000256" key="1">
    <source>
        <dbReference type="ARBA" id="ARBA00001962"/>
    </source>
</evidence>
<dbReference type="GO" id="GO:0006260">
    <property type="term" value="P:DNA replication"/>
    <property type="evidence" value="ECO:0007669"/>
    <property type="project" value="UniProtKB-KW"/>
</dbReference>
<keyword evidence="8" id="KW-1251">Viral latency</keyword>
<evidence type="ECO:0000256" key="9">
    <source>
        <dbReference type="ARBA" id="ARBA00022937"/>
    </source>
</evidence>
<evidence type="ECO:0000256" key="4">
    <source>
        <dbReference type="ARBA" id="ARBA00022692"/>
    </source>
</evidence>
<keyword evidence="11" id="KW-0560">Oxidoreductase</keyword>
<evidence type="ECO:0000256" key="5">
    <source>
        <dbReference type="ARBA" id="ARBA00022705"/>
    </source>
</evidence>
<dbReference type="GO" id="GO:0046872">
    <property type="term" value="F:metal ion binding"/>
    <property type="evidence" value="ECO:0007669"/>
    <property type="project" value="UniProtKB-KW"/>
</dbReference>